<name>A0ABV7TIH4_9RHOB</name>
<dbReference type="PANTHER" id="PTHR22726">
    <property type="entry name" value="METALLOENDOPEPTIDASE OMA1"/>
    <property type="match status" value="1"/>
</dbReference>
<keyword evidence="2" id="KW-0645">Protease</keyword>
<dbReference type="SUPFAM" id="SSF48452">
    <property type="entry name" value="TPR-like"/>
    <property type="match status" value="1"/>
</dbReference>
<comment type="caution">
    <text evidence="8">The sequence shown here is derived from an EMBL/GenBank/DDBJ whole genome shotgun (WGS) entry which is preliminary data.</text>
</comment>
<comment type="cofactor">
    <cofactor evidence="1">
        <name>Zn(2+)</name>
        <dbReference type="ChEBI" id="CHEBI:29105"/>
    </cofactor>
</comment>
<sequence length="457" mass="49909">MAFSHVARMVCARLLRLTSIPALLMTFVLWLVTAGSSAAIGLLRDPDIENGLRELAFPILRAAGLNTRRVQILLVDNDRFNAFVIDHNAIFLNYGLILKVKSPEMLQAVIAHEAAHISNGHIQRRMANLEAAGRMASLGTALALLAAAAGAGEAAGGIALGAQSSAMRGFLSHTRAEEASADRSAASYLHRSGITVQGLVDIHEEFAGQELLSPVNQDPYMRSHPLSRDRMRAAQDFLDAYGDPALPNASAEYWFARIKGKTSAFTRSPKWTLLRAAEESHRDIRLMREAIAHHRNRDLGRALAAIDGALAIRPEDAFYYELKGQILLENRRIGSAREAYARAQELAPRDALIGAGYGRALLLAEQPRAALEVLEMARARDWRNARLMHDLALAYAQTGDAGMASVTTAERYALIGDLADAGIHARRAIGRLPEGSPGWQRAQDILLASERAEKRKR</sequence>
<dbReference type="Gene3D" id="3.30.2010.10">
    <property type="entry name" value="Metalloproteases ('zincins'), catalytic domain"/>
    <property type="match status" value="1"/>
</dbReference>
<evidence type="ECO:0000313" key="8">
    <source>
        <dbReference type="EMBL" id="MFC3615096.1"/>
    </source>
</evidence>
<dbReference type="PANTHER" id="PTHR22726:SF1">
    <property type="entry name" value="METALLOENDOPEPTIDASE OMA1, MITOCHONDRIAL"/>
    <property type="match status" value="1"/>
</dbReference>
<proteinExistence type="predicted"/>
<evidence type="ECO:0000256" key="3">
    <source>
        <dbReference type="ARBA" id="ARBA00022723"/>
    </source>
</evidence>
<keyword evidence="5" id="KW-0862">Zinc</keyword>
<dbReference type="Pfam" id="PF01435">
    <property type="entry name" value="Peptidase_M48"/>
    <property type="match status" value="1"/>
</dbReference>
<accession>A0ABV7TIH4</accession>
<dbReference type="Gene3D" id="1.25.40.10">
    <property type="entry name" value="Tetratricopeptide repeat domain"/>
    <property type="match status" value="1"/>
</dbReference>
<dbReference type="GO" id="GO:0008237">
    <property type="term" value="F:metallopeptidase activity"/>
    <property type="evidence" value="ECO:0007669"/>
    <property type="project" value="UniProtKB-KW"/>
</dbReference>
<evidence type="ECO:0000256" key="2">
    <source>
        <dbReference type="ARBA" id="ARBA00022670"/>
    </source>
</evidence>
<evidence type="ECO:0000256" key="1">
    <source>
        <dbReference type="ARBA" id="ARBA00001947"/>
    </source>
</evidence>
<dbReference type="EC" id="3.4.24.-" evidence="8"/>
<dbReference type="InterPro" id="IPR011990">
    <property type="entry name" value="TPR-like_helical_dom_sf"/>
</dbReference>
<evidence type="ECO:0000256" key="6">
    <source>
        <dbReference type="ARBA" id="ARBA00023049"/>
    </source>
</evidence>
<keyword evidence="9" id="KW-1185">Reference proteome</keyword>
<keyword evidence="4 8" id="KW-0378">Hydrolase</keyword>
<gene>
    <name evidence="8" type="ORF">ACFORG_15110</name>
</gene>
<evidence type="ECO:0000256" key="5">
    <source>
        <dbReference type="ARBA" id="ARBA00022833"/>
    </source>
</evidence>
<protein>
    <submittedName>
        <fullName evidence="8">M48 family metalloprotease</fullName>
        <ecNumber evidence="8">3.4.24.-</ecNumber>
    </submittedName>
</protein>
<feature type="domain" description="Peptidase M48" evidence="7">
    <location>
        <begin position="44"/>
        <end position="235"/>
    </location>
</feature>
<evidence type="ECO:0000259" key="7">
    <source>
        <dbReference type="Pfam" id="PF01435"/>
    </source>
</evidence>
<dbReference type="InterPro" id="IPR051156">
    <property type="entry name" value="Mito/Outer_Membr_Metalloprot"/>
</dbReference>
<evidence type="ECO:0000256" key="4">
    <source>
        <dbReference type="ARBA" id="ARBA00022801"/>
    </source>
</evidence>
<reference evidence="9" key="1">
    <citation type="journal article" date="2019" name="Int. J. Syst. Evol. Microbiol.">
        <title>The Global Catalogue of Microorganisms (GCM) 10K type strain sequencing project: providing services to taxonomists for standard genome sequencing and annotation.</title>
        <authorList>
            <consortium name="The Broad Institute Genomics Platform"/>
            <consortium name="The Broad Institute Genome Sequencing Center for Infectious Disease"/>
            <person name="Wu L."/>
            <person name="Ma J."/>
        </authorList>
    </citation>
    <scope>NUCLEOTIDE SEQUENCE [LARGE SCALE GENOMIC DNA]</scope>
    <source>
        <strain evidence="9">KCTC 42911</strain>
    </source>
</reference>
<keyword evidence="6 8" id="KW-0482">Metalloprotease</keyword>
<dbReference type="InterPro" id="IPR001915">
    <property type="entry name" value="Peptidase_M48"/>
</dbReference>
<dbReference type="EMBL" id="JBHRXI010000016">
    <property type="protein sequence ID" value="MFC3615096.1"/>
    <property type="molecule type" value="Genomic_DNA"/>
</dbReference>
<dbReference type="CDD" id="cd07324">
    <property type="entry name" value="M48C_Oma1-like"/>
    <property type="match status" value="1"/>
</dbReference>
<evidence type="ECO:0000313" key="9">
    <source>
        <dbReference type="Proteomes" id="UP001595629"/>
    </source>
</evidence>
<keyword evidence="3" id="KW-0479">Metal-binding</keyword>
<dbReference type="RefSeq" id="WP_386736364.1">
    <property type="nucleotide sequence ID" value="NZ_JBHRXI010000016.1"/>
</dbReference>
<dbReference type="Proteomes" id="UP001595629">
    <property type="component" value="Unassembled WGS sequence"/>
</dbReference>
<organism evidence="8 9">
    <name type="scientific">Lutimaribacter marinistellae</name>
    <dbReference type="NCBI Taxonomy" id="1820329"/>
    <lineage>
        <taxon>Bacteria</taxon>
        <taxon>Pseudomonadati</taxon>
        <taxon>Pseudomonadota</taxon>
        <taxon>Alphaproteobacteria</taxon>
        <taxon>Rhodobacterales</taxon>
        <taxon>Roseobacteraceae</taxon>
        <taxon>Lutimaribacter</taxon>
    </lineage>
</organism>